<evidence type="ECO:0000313" key="5">
    <source>
        <dbReference type="EMBL" id="OCM72112.1"/>
    </source>
</evidence>
<dbReference type="GO" id="GO:0003677">
    <property type="term" value="F:DNA binding"/>
    <property type="evidence" value="ECO:0007669"/>
    <property type="project" value="UniProtKB-UniRule"/>
</dbReference>
<dbReference type="OMA" id="AIDYNFE"/>
<dbReference type="Pfam" id="PF00440">
    <property type="entry name" value="TetR_N"/>
    <property type="match status" value="1"/>
</dbReference>
<reference evidence="4" key="3">
    <citation type="submission" date="2023-05" db="EMBL/GenBank/DDBJ databases">
        <title>Cataloging the Phylogenetic Diversity of Human Bladder Bacteria.</title>
        <authorList>
            <person name="Du J."/>
        </authorList>
    </citation>
    <scope>NUCLEOTIDE SEQUENCE</scope>
    <source>
        <strain evidence="4">UMB8703</strain>
    </source>
</reference>
<dbReference type="Gene3D" id="1.10.357.10">
    <property type="entry name" value="Tetracycline Repressor, domain 2"/>
    <property type="match status" value="1"/>
</dbReference>
<dbReference type="PANTHER" id="PTHR43479:SF11">
    <property type="entry name" value="ACREF_ENVCD OPERON REPRESSOR-RELATED"/>
    <property type="match status" value="1"/>
</dbReference>
<dbReference type="SUPFAM" id="SSF46689">
    <property type="entry name" value="Homeodomain-like"/>
    <property type="match status" value="1"/>
</dbReference>
<dbReference type="InterPro" id="IPR001647">
    <property type="entry name" value="HTH_TetR"/>
</dbReference>
<proteinExistence type="predicted"/>
<evidence type="ECO:0000313" key="6">
    <source>
        <dbReference type="EMBL" id="RDY82853.1"/>
    </source>
</evidence>
<evidence type="ECO:0000256" key="1">
    <source>
        <dbReference type="ARBA" id="ARBA00023125"/>
    </source>
</evidence>
<comment type="caution">
    <text evidence="6">The sequence shown here is derived from an EMBL/GenBank/DDBJ whole genome shotgun (WGS) entry which is preliminary data.</text>
</comment>
<dbReference type="Proteomes" id="UP000256718">
    <property type="component" value="Unassembled WGS sequence"/>
</dbReference>
<name>A0A076Z7N1_STRAG</name>
<dbReference type="InterPro" id="IPR009057">
    <property type="entry name" value="Homeodomain-like_sf"/>
</dbReference>
<dbReference type="EMBL" id="JASOIH010000012">
    <property type="protein sequence ID" value="MDK6900141.1"/>
    <property type="molecule type" value="Genomic_DNA"/>
</dbReference>
<dbReference type="RefSeq" id="WP_000140673.1">
    <property type="nucleotide sequence ID" value="NZ_BCNI01000007.1"/>
</dbReference>
<protein>
    <submittedName>
        <fullName evidence="5">TetR family transcriptional regulator</fullName>
    </submittedName>
    <submittedName>
        <fullName evidence="6">TetR/AcrR family transcriptional regulator</fullName>
    </submittedName>
</protein>
<dbReference type="EMBL" id="MAWT01000011">
    <property type="protein sequence ID" value="OCM72112.1"/>
    <property type="molecule type" value="Genomic_DNA"/>
</dbReference>
<feature type="DNA-binding region" description="H-T-H motif" evidence="2">
    <location>
        <begin position="39"/>
        <end position="58"/>
    </location>
</feature>
<dbReference type="EMBL" id="QHGZ01000123">
    <property type="protein sequence ID" value="RDY82853.1"/>
    <property type="molecule type" value="Genomic_DNA"/>
</dbReference>
<evidence type="ECO:0000313" key="4">
    <source>
        <dbReference type="EMBL" id="MDK6900141.1"/>
    </source>
</evidence>
<evidence type="ECO:0000313" key="8">
    <source>
        <dbReference type="Proteomes" id="UP000256718"/>
    </source>
</evidence>
<evidence type="ECO:0000313" key="7">
    <source>
        <dbReference type="Proteomes" id="UP000093122"/>
    </source>
</evidence>
<gene>
    <name evidence="5" type="ORF">AX245_08495</name>
    <name evidence="6" type="ORF">C4618_04825</name>
    <name evidence="4" type="ORF">QP229_09210</name>
</gene>
<dbReference type="Proteomes" id="UP000093122">
    <property type="component" value="Unassembled WGS sequence"/>
</dbReference>
<feature type="domain" description="HTH tetR-type" evidence="3">
    <location>
        <begin position="16"/>
        <end position="76"/>
    </location>
</feature>
<dbReference type="PRINTS" id="PR00455">
    <property type="entry name" value="HTHTETR"/>
</dbReference>
<accession>A0A076Z7N1</accession>
<evidence type="ECO:0000256" key="2">
    <source>
        <dbReference type="PROSITE-ProRule" id="PRU00335"/>
    </source>
</evidence>
<reference evidence="5 7" key="1">
    <citation type="journal article" date="2016" name="Sci. Rep.">
        <title>Serotype IV Streptococcus agalactiae ST-452 has arisen from large genomic recombination events between CC23 and the hypervirulent CC17 lineages.</title>
        <authorList>
            <person name="Campisi E."/>
            <person name="Rinaudo C.D."/>
            <person name="Donati C."/>
            <person name="Barucco M."/>
            <person name="Torricelli G."/>
            <person name="Edwards M.S."/>
            <person name="Baker C.J."/>
            <person name="Margarit I."/>
            <person name="Rosini R."/>
        </authorList>
    </citation>
    <scope>NUCLEOTIDE SEQUENCE [LARGE SCALE GENOMIC DNA]</scope>
    <source>
        <strain evidence="5 7">CZ-PW-140</strain>
    </source>
</reference>
<organism evidence="6 8">
    <name type="scientific">Streptococcus agalactiae</name>
    <dbReference type="NCBI Taxonomy" id="1311"/>
    <lineage>
        <taxon>Bacteria</taxon>
        <taxon>Bacillati</taxon>
        <taxon>Bacillota</taxon>
        <taxon>Bacilli</taxon>
        <taxon>Lactobacillales</taxon>
        <taxon>Streptococcaceae</taxon>
        <taxon>Streptococcus</taxon>
    </lineage>
</organism>
<keyword evidence="1 2" id="KW-0238">DNA-binding</keyword>
<dbReference type="InterPro" id="IPR050624">
    <property type="entry name" value="HTH-type_Tx_Regulator"/>
</dbReference>
<dbReference type="Proteomes" id="UP001230629">
    <property type="component" value="Unassembled WGS sequence"/>
</dbReference>
<sequence length="209" mass="24577">MTESVTVNKKRIKQITQTQEDILTAFGQLLEEYPYEKIQISQIAKKSGYARRTLYRHFDSRDDLLTLFIERLTLNLFKQLGQLEQATFSQVFQNFFSYWSDYKSLLLILRKNDLLPQFQQSWFRHIDLIELGRGDLSSNTYAQRFAIGGIFSVLIEWIHQDCQTSIEELTQVSFDIINHLKNKKELCSSLNSYCKALFVINSQIITQIK</sequence>
<dbReference type="AlphaFoldDB" id="A0A076Z7N1"/>
<evidence type="ECO:0000259" key="3">
    <source>
        <dbReference type="PROSITE" id="PS50977"/>
    </source>
</evidence>
<dbReference type="PROSITE" id="PS50977">
    <property type="entry name" value="HTH_TETR_2"/>
    <property type="match status" value="1"/>
</dbReference>
<dbReference type="PANTHER" id="PTHR43479">
    <property type="entry name" value="ACREF/ENVCD OPERON REPRESSOR-RELATED"/>
    <property type="match status" value="1"/>
</dbReference>
<reference evidence="6 8" key="2">
    <citation type="journal article" date="2018" name="Emerg. Microbes Infect.">
        <title>Phenotypic and molecular analysis of nontypeable Group B streptococci: identification of cps2a and hybrid cps2a/cps5 Group B streptococcal capsule gene clusters.</title>
        <authorList>
            <person name="Alhhazmi A."/>
            <person name="Tyrrell G.J."/>
        </authorList>
    </citation>
    <scope>NUCLEOTIDE SEQUENCE [LARGE SCALE GENOMIC DNA]</scope>
    <source>
        <strain evidence="6 8">PLGBS17</strain>
    </source>
</reference>
<dbReference type="KEGG" id="sage:EN72_07310"/>